<evidence type="ECO:0000256" key="10">
    <source>
        <dbReference type="ARBA" id="ARBA00023014"/>
    </source>
</evidence>
<dbReference type="NCBIfam" id="TIGR00758">
    <property type="entry name" value="UDG_fam4"/>
    <property type="match status" value="1"/>
</dbReference>
<evidence type="ECO:0000256" key="3">
    <source>
        <dbReference type="ARBA" id="ARBA00012030"/>
    </source>
</evidence>
<comment type="similarity">
    <text evidence="2">Belongs to the uracil-DNA glycosylase (UDG) superfamily. Type 4 (UDGa) family.</text>
</comment>
<dbReference type="InterPro" id="IPR036895">
    <property type="entry name" value="Uracil-DNA_glycosylase-like_sf"/>
</dbReference>
<dbReference type="EMBL" id="SLZY01000015">
    <property type="protein sequence ID" value="TCS70563.1"/>
    <property type="molecule type" value="Genomic_DNA"/>
</dbReference>
<dbReference type="Gene3D" id="3.40.470.10">
    <property type="entry name" value="Uracil-DNA glycosylase-like domain"/>
    <property type="match status" value="1"/>
</dbReference>
<dbReference type="SMART" id="SM00987">
    <property type="entry name" value="UreE_C"/>
    <property type="match status" value="1"/>
</dbReference>
<accession>A0A4R3JTC5</accession>
<dbReference type="CDD" id="cd10030">
    <property type="entry name" value="UDG-F4_TTUDGA_SPO1dp_like"/>
    <property type="match status" value="1"/>
</dbReference>
<dbReference type="SMART" id="SM00986">
    <property type="entry name" value="UDG"/>
    <property type="match status" value="1"/>
</dbReference>
<keyword evidence="8" id="KW-0378">Hydrolase</keyword>
<dbReference type="PANTHER" id="PTHR33693:SF1">
    <property type="entry name" value="TYPE-4 URACIL-DNA GLYCOSYLASE"/>
    <property type="match status" value="1"/>
</dbReference>
<evidence type="ECO:0000256" key="4">
    <source>
        <dbReference type="ARBA" id="ARBA00019403"/>
    </source>
</evidence>
<evidence type="ECO:0000256" key="8">
    <source>
        <dbReference type="ARBA" id="ARBA00022801"/>
    </source>
</evidence>
<keyword evidence="10" id="KW-0411">Iron-sulfur</keyword>
<dbReference type="AlphaFoldDB" id="A0A4R3JTC5"/>
<evidence type="ECO:0000313" key="14">
    <source>
        <dbReference type="Proteomes" id="UP000295135"/>
    </source>
</evidence>
<evidence type="ECO:0000256" key="2">
    <source>
        <dbReference type="ARBA" id="ARBA00006521"/>
    </source>
</evidence>
<dbReference type="GO" id="GO:0004844">
    <property type="term" value="F:uracil DNA N-glycosylase activity"/>
    <property type="evidence" value="ECO:0007669"/>
    <property type="project" value="UniProtKB-EC"/>
</dbReference>
<dbReference type="InterPro" id="IPR005273">
    <property type="entry name" value="Ura-DNA_glyco_family4"/>
</dbReference>
<dbReference type="Pfam" id="PF03167">
    <property type="entry name" value="UDG"/>
    <property type="match status" value="1"/>
</dbReference>
<feature type="domain" description="Uracil-DNA glycosylase-like" evidence="12">
    <location>
        <begin position="71"/>
        <end position="218"/>
    </location>
</feature>
<dbReference type="RefSeq" id="WP_126461488.1">
    <property type="nucleotide sequence ID" value="NZ_AP018721.1"/>
</dbReference>
<evidence type="ECO:0000313" key="13">
    <source>
        <dbReference type="EMBL" id="TCS70563.1"/>
    </source>
</evidence>
<dbReference type="GO" id="GO:0006281">
    <property type="term" value="P:DNA repair"/>
    <property type="evidence" value="ECO:0007669"/>
    <property type="project" value="UniProtKB-KW"/>
</dbReference>
<protein>
    <recommendedName>
        <fullName evidence="4">Type-4 uracil-DNA glycosylase</fullName>
        <ecNumber evidence="3">3.2.2.27</ecNumber>
    </recommendedName>
</protein>
<organism evidence="13 14">
    <name type="scientific">Sulfuritortus calidifontis</name>
    <dbReference type="NCBI Taxonomy" id="1914471"/>
    <lineage>
        <taxon>Bacteria</taxon>
        <taxon>Pseudomonadati</taxon>
        <taxon>Pseudomonadota</taxon>
        <taxon>Betaproteobacteria</taxon>
        <taxon>Nitrosomonadales</taxon>
        <taxon>Thiobacillaceae</taxon>
        <taxon>Sulfuritortus</taxon>
    </lineage>
</organism>
<dbReference type="Proteomes" id="UP000295135">
    <property type="component" value="Unassembled WGS sequence"/>
</dbReference>
<evidence type="ECO:0000259" key="12">
    <source>
        <dbReference type="SMART" id="SM00986"/>
    </source>
</evidence>
<evidence type="ECO:0000256" key="1">
    <source>
        <dbReference type="ARBA" id="ARBA00001400"/>
    </source>
</evidence>
<keyword evidence="6" id="KW-0479">Metal-binding</keyword>
<dbReference type="InterPro" id="IPR051536">
    <property type="entry name" value="UDG_Type-4/5"/>
</dbReference>
<evidence type="ECO:0000256" key="6">
    <source>
        <dbReference type="ARBA" id="ARBA00022723"/>
    </source>
</evidence>
<proteinExistence type="inferred from homology"/>
<keyword evidence="9" id="KW-0408">Iron</keyword>
<name>A0A4R3JTC5_9PROT</name>
<dbReference type="PANTHER" id="PTHR33693">
    <property type="entry name" value="TYPE-5 URACIL-DNA GLYCOSYLASE"/>
    <property type="match status" value="1"/>
</dbReference>
<evidence type="ECO:0000256" key="11">
    <source>
        <dbReference type="ARBA" id="ARBA00023204"/>
    </source>
</evidence>
<sequence length="233" mass="25626">MSLGREERFRELGLWPVWRRRGIKPAPAAAADAPEAAGDSELAQLDLAQLREAVLNCTRCELHQTRKQGVFGVGDPNADWLIVGEAPGADEDRLGEPFVGQAGKLLDAMLGAIGLQRGRKVYIANVLKSRPPGNRDPRPEEVAACLPYLERQIELIRPKLIVALGRIAAQSLLVTDAPLARLRGRLHVYRGLPLVVTYHPAYLLRNPADKARAWEDLLLARATMRGLQNNDSA</sequence>
<keyword evidence="7" id="KW-0227">DNA damage</keyword>
<evidence type="ECO:0000256" key="5">
    <source>
        <dbReference type="ARBA" id="ARBA00022485"/>
    </source>
</evidence>
<dbReference type="InterPro" id="IPR005122">
    <property type="entry name" value="Uracil-DNA_glycosylase-like"/>
</dbReference>
<reference evidence="13 14" key="1">
    <citation type="submission" date="2019-03" db="EMBL/GenBank/DDBJ databases">
        <title>Genomic Encyclopedia of Type Strains, Phase IV (KMG-IV): sequencing the most valuable type-strain genomes for metagenomic binning, comparative biology and taxonomic classification.</title>
        <authorList>
            <person name="Goeker M."/>
        </authorList>
    </citation>
    <scope>NUCLEOTIDE SEQUENCE [LARGE SCALE GENOMIC DNA]</scope>
    <source>
        <strain evidence="13 14">DSM 103923</strain>
    </source>
</reference>
<gene>
    <name evidence="13" type="ORF">EDC61_11530</name>
</gene>
<comment type="catalytic activity">
    <reaction evidence="1">
        <text>Hydrolyzes single-stranded DNA or mismatched double-stranded DNA and polynucleotides, releasing free uracil.</text>
        <dbReference type="EC" id="3.2.2.27"/>
    </reaction>
</comment>
<keyword evidence="14" id="KW-1185">Reference proteome</keyword>
<dbReference type="GO" id="GO:0046872">
    <property type="term" value="F:metal ion binding"/>
    <property type="evidence" value="ECO:0007669"/>
    <property type="project" value="UniProtKB-KW"/>
</dbReference>
<dbReference type="EC" id="3.2.2.27" evidence="3"/>
<dbReference type="OrthoDB" id="5290748at2"/>
<evidence type="ECO:0000256" key="9">
    <source>
        <dbReference type="ARBA" id="ARBA00023004"/>
    </source>
</evidence>
<keyword evidence="5" id="KW-0004">4Fe-4S</keyword>
<keyword evidence="11" id="KW-0234">DNA repair</keyword>
<dbReference type="GO" id="GO:0051539">
    <property type="term" value="F:4 iron, 4 sulfur cluster binding"/>
    <property type="evidence" value="ECO:0007669"/>
    <property type="project" value="UniProtKB-KW"/>
</dbReference>
<comment type="caution">
    <text evidence="13">The sequence shown here is derived from an EMBL/GenBank/DDBJ whole genome shotgun (WGS) entry which is preliminary data.</text>
</comment>
<evidence type="ECO:0000256" key="7">
    <source>
        <dbReference type="ARBA" id="ARBA00022763"/>
    </source>
</evidence>
<dbReference type="SUPFAM" id="SSF52141">
    <property type="entry name" value="Uracil-DNA glycosylase-like"/>
    <property type="match status" value="1"/>
</dbReference>